<dbReference type="GO" id="GO:0015420">
    <property type="term" value="F:ABC-type vitamin B12 transporter activity"/>
    <property type="evidence" value="ECO:0007669"/>
    <property type="project" value="UniProtKB-UniRule"/>
</dbReference>
<evidence type="ECO:0000256" key="9">
    <source>
        <dbReference type="HAMAP-Rule" id="MF_00024"/>
    </source>
</evidence>
<dbReference type="PANTHER" id="PTHR34308">
    <property type="entry name" value="COBALAMIN BIOSYNTHESIS PROTEIN CBIB"/>
    <property type="match status" value="1"/>
</dbReference>
<keyword evidence="4 9" id="KW-1003">Cell membrane</keyword>
<evidence type="ECO:0000313" key="12">
    <source>
        <dbReference type="Proteomes" id="UP000269544"/>
    </source>
</evidence>
<dbReference type="HAMAP" id="MF_00024">
    <property type="entry name" value="CobD_CbiB"/>
    <property type="match status" value="1"/>
</dbReference>
<dbReference type="EMBL" id="LR134523">
    <property type="protein sequence ID" value="VEJ35429.1"/>
    <property type="molecule type" value="Genomic_DNA"/>
</dbReference>
<dbReference type="Proteomes" id="UP000269544">
    <property type="component" value="Chromosome"/>
</dbReference>
<dbReference type="Pfam" id="PF03186">
    <property type="entry name" value="CobD_Cbib"/>
    <property type="match status" value="1"/>
</dbReference>
<feature type="transmembrane region" description="Helical" evidence="9">
    <location>
        <begin position="50"/>
        <end position="71"/>
    </location>
</feature>
<comment type="similarity">
    <text evidence="3 9">Belongs to the CobD/CbiB family.</text>
</comment>
<organism evidence="11 12">
    <name type="scientific">Aedoeadaptatus ivorii</name>
    <dbReference type="NCBI Taxonomy" id="54006"/>
    <lineage>
        <taxon>Bacteria</taxon>
        <taxon>Bacillati</taxon>
        <taxon>Bacillota</taxon>
        <taxon>Tissierellia</taxon>
        <taxon>Tissierellales</taxon>
        <taxon>Peptoniphilaceae</taxon>
        <taxon>Aedoeadaptatus</taxon>
    </lineage>
</organism>
<keyword evidence="5 9" id="KW-0169">Cobalamin biosynthesis</keyword>
<dbReference type="InterPro" id="IPR004485">
    <property type="entry name" value="Cobalamin_biosynth_CobD/CbiB"/>
</dbReference>
<evidence type="ECO:0000256" key="2">
    <source>
        <dbReference type="ARBA" id="ARBA00004953"/>
    </source>
</evidence>
<evidence type="ECO:0000256" key="4">
    <source>
        <dbReference type="ARBA" id="ARBA00022475"/>
    </source>
</evidence>
<feature type="transmembrane region" description="Helical" evidence="9">
    <location>
        <begin position="280"/>
        <end position="305"/>
    </location>
</feature>
<accession>A0A448V132</accession>
<proteinExistence type="inferred from homology"/>
<reference evidence="11 12" key="1">
    <citation type="submission" date="2018-12" db="EMBL/GenBank/DDBJ databases">
        <authorList>
            <consortium name="Pathogen Informatics"/>
        </authorList>
    </citation>
    <scope>NUCLEOTIDE SEQUENCE [LARGE SCALE GENOMIC DNA]</scope>
    <source>
        <strain evidence="11 12">NCTC13079</strain>
    </source>
</reference>
<keyword evidence="7 9" id="KW-1133">Transmembrane helix</keyword>
<feature type="transmembrane region" description="Helical" evidence="9">
    <location>
        <begin position="147"/>
        <end position="168"/>
    </location>
</feature>
<feature type="coiled-coil region" evidence="10">
    <location>
        <begin position="94"/>
        <end position="121"/>
    </location>
</feature>
<comment type="subcellular location">
    <subcellularLocation>
        <location evidence="1 9">Cell membrane</location>
        <topology evidence="1 9">Multi-pass membrane protein</topology>
    </subcellularLocation>
</comment>
<keyword evidence="10" id="KW-0175">Coiled coil</keyword>
<dbReference type="NCBIfam" id="TIGR00380">
    <property type="entry name" value="cobal_cbiB"/>
    <property type="match status" value="1"/>
</dbReference>
<sequence>MYILIAFLLDIVFGDPEGMVHPVRGMGRWIEFVYKKITALPQDRQRTAGIVAAFGSVFGAFFLVQVLLLLLPAPLDGILSVYLLYTSLAAKNLAEEAMAVHRALEESLEAARRQLSRIVGRETAALKREEVICAVVETVSENTSDGVIAPLLYAFLFGPAGAVAYKMANTLDSMVGYRNETYRDAGYGAAKLDDILNWIPARLTVAVMAISTGSGFAMVRAFKSAKRYGRNHLSPNAGYPESAAAGILGIRLGGGHYYFGEYVEKPYIGEAVRTPTTDDIVNAVGLLWRSSLLFMLIGHVLYWIVRGI</sequence>
<evidence type="ECO:0000256" key="1">
    <source>
        <dbReference type="ARBA" id="ARBA00004651"/>
    </source>
</evidence>
<comment type="caution">
    <text evidence="9">Lacks conserved residue(s) required for the propagation of feature annotation.</text>
</comment>
<keyword evidence="8 9" id="KW-0472">Membrane</keyword>
<dbReference type="PANTHER" id="PTHR34308:SF1">
    <property type="entry name" value="COBALAMIN BIOSYNTHESIS PROTEIN CBIB"/>
    <property type="match status" value="1"/>
</dbReference>
<comment type="pathway">
    <text evidence="2 9">Cofactor biosynthesis; adenosylcobalamin biosynthesis.</text>
</comment>
<keyword evidence="12" id="KW-1185">Reference proteome</keyword>
<gene>
    <name evidence="9" type="primary">cobD</name>
    <name evidence="11" type="ORF">NCTC13079_00683</name>
</gene>
<comment type="function">
    <text evidence="9">Converts cobyric acid to cobinamide by the addition of aminopropanol on the F carboxylic group.</text>
</comment>
<name>A0A448V132_9FIRM</name>
<dbReference type="GO" id="GO:0005886">
    <property type="term" value="C:plasma membrane"/>
    <property type="evidence" value="ECO:0007669"/>
    <property type="project" value="UniProtKB-SubCell"/>
</dbReference>
<dbReference type="OrthoDB" id="9811967at2"/>
<protein>
    <recommendedName>
        <fullName evidence="9">Cobalamin biosynthesis protein CobD</fullName>
    </recommendedName>
</protein>
<evidence type="ECO:0000256" key="3">
    <source>
        <dbReference type="ARBA" id="ARBA00006263"/>
    </source>
</evidence>
<evidence type="ECO:0000256" key="8">
    <source>
        <dbReference type="ARBA" id="ARBA00023136"/>
    </source>
</evidence>
<evidence type="ECO:0000256" key="5">
    <source>
        <dbReference type="ARBA" id="ARBA00022573"/>
    </source>
</evidence>
<dbReference type="RefSeq" id="WP_126465226.1">
    <property type="nucleotide sequence ID" value="NZ_LR134523.1"/>
</dbReference>
<evidence type="ECO:0000256" key="10">
    <source>
        <dbReference type="SAM" id="Coils"/>
    </source>
</evidence>
<dbReference type="AlphaFoldDB" id="A0A448V132"/>
<dbReference type="KEGG" id="piv:NCTC13079_00683"/>
<evidence type="ECO:0000313" key="11">
    <source>
        <dbReference type="EMBL" id="VEJ35429.1"/>
    </source>
</evidence>
<dbReference type="UniPathway" id="UPA00148"/>
<dbReference type="GO" id="GO:0009236">
    <property type="term" value="P:cobalamin biosynthetic process"/>
    <property type="evidence" value="ECO:0007669"/>
    <property type="project" value="UniProtKB-UniRule"/>
</dbReference>
<dbReference type="GO" id="GO:0048472">
    <property type="term" value="F:threonine-phosphate decarboxylase activity"/>
    <property type="evidence" value="ECO:0007669"/>
    <property type="project" value="InterPro"/>
</dbReference>
<evidence type="ECO:0000256" key="7">
    <source>
        <dbReference type="ARBA" id="ARBA00022989"/>
    </source>
</evidence>
<keyword evidence="6 9" id="KW-0812">Transmembrane</keyword>
<evidence type="ECO:0000256" key="6">
    <source>
        <dbReference type="ARBA" id="ARBA00022692"/>
    </source>
</evidence>